<dbReference type="AlphaFoldDB" id="A0A0E3BS72"/>
<evidence type="ECO:0000313" key="1">
    <source>
        <dbReference type="EMBL" id="KGH00920.1"/>
    </source>
</evidence>
<reference evidence="1 2" key="1">
    <citation type="submission" date="2013-09" db="EMBL/GenBank/DDBJ databases">
        <title>High correlation between genotypes and phenotypes of environmental bacteria Comamonas testosteroni strains.</title>
        <authorList>
            <person name="Liu L."/>
            <person name="Zhu W."/>
            <person name="Xia X."/>
            <person name="Xu B."/>
            <person name="Luo M."/>
            <person name="Wang G."/>
        </authorList>
    </citation>
    <scope>NUCLEOTIDE SEQUENCE [LARGE SCALE GENOMIC DNA]</scope>
    <source>
        <strain evidence="1 2">JL14</strain>
    </source>
</reference>
<accession>A0A0K6HLV9</accession>
<dbReference type="RefSeq" id="WP_034377325.1">
    <property type="nucleotide sequence ID" value="NZ_AWTN01000001.1"/>
</dbReference>
<sequence>MAAQRLNKRQLKRELNAVRPYSRSQIADGQRQEAGLRHRITEGELGWLMPGLPLPWQTWVQQVLRPEAIAVQPALCSSFVLGMDIPLLQRFAAEVPESNRLYVHSLSDAQALVFGDAGHCVKATLQQGQISDWQQTSPAEASEAETRLRAADATALHAAWQCFAQEMDCPANLSQFRAQVFDAGLQSQRLVCISPITLDWMDHYANIHTDCRWFNGVSRILDGREIIHTIVHGRD</sequence>
<gene>
    <name evidence="1" type="ORF">P245_01565</name>
</gene>
<comment type="caution">
    <text evidence="1">The sequence shown here is derived from an EMBL/GenBank/DDBJ whole genome shotgun (WGS) entry which is preliminary data.</text>
</comment>
<accession>A0A0E3BS72</accession>
<organism evidence="1 2">
    <name type="scientific">Comamonas thiooxydans</name>
    <dbReference type="NCBI Taxonomy" id="363952"/>
    <lineage>
        <taxon>Bacteria</taxon>
        <taxon>Pseudomonadati</taxon>
        <taxon>Pseudomonadota</taxon>
        <taxon>Betaproteobacteria</taxon>
        <taxon>Burkholderiales</taxon>
        <taxon>Comamonadaceae</taxon>
        <taxon>Comamonas</taxon>
    </lineage>
</organism>
<protein>
    <submittedName>
        <fullName evidence="1">Uncharacterized protein</fullName>
    </submittedName>
</protein>
<dbReference type="EMBL" id="AWTN01000001">
    <property type="protein sequence ID" value="KGH00920.1"/>
    <property type="molecule type" value="Genomic_DNA"/>
</dbReference>
<name>A0A0E3BS72_9BURK</name>
<evidence type="ECO:0000313" key="2">
    <source>
        <dbReference type="Proteomes" id="UP000029567"/>
    </source>
</evidence>
<dbReference type="Proteomes" id="UP000029567">
    <property type="component" value="Unassembled WGS sequence"/>
</dbReference>
<proteinExistence type="predicted"/>